<evidence type="ECO:0000313" key="4">
    <source>
        <dbReference type="Proteomes" id="UP000187406"/>
    </source>
</evidence>
<protein>
    <submittedName>
        <fullName evidence="3">DUF4283 domain-containing protein</fullName>
    </submittedName>
</protein>
<dbReference type="OrthoDB" id="1939300at2759"/>
<dbReference type="PANTHER" id="PTHR31286:SF180">
    <property type="entry name" value="OS10G0362600 PROTEIN"/>
    <property type="match status" value="1"/>
</dbReference>
<comment type="caution">
    <text evidence="3">The sequence shown here is derived from an EMBL/GenBank/DDBJ whole genome shotgun (WGS) entry which is preliminary data.</text>
</comment>
<feature type="domain" description="DUF4283" evidence="2">
    <location>
        <begin position="18"/>
        <end position="96"/>
    </location>
</feature>
<dbReference type="AlphaFoldDB" id="A0A1Q3B750"/>
<feature type="non-terminal residue" evidence="3">
    <location>
        <position position="1"/>
    </location>
</feature>
<dbReference type="InterPro" id="IPR025558">
    <property type="entry name" value="DUF4283"/>
</dbReference>
<gene>
    <name evidence="3" type="ORF">CFOL_v3_07288</name>
</gene>
<accession>A0A1Q3B750</accession>
<evidence type="ECO:0000256" key="1">
    <source>
        <dbReference type="SAM" id="MobiDB-lite"/>
    </source>
</evidence>
<evidence type="ECO:0000259" key="2">
    <source>
        <dbReference type="Pfam" id="PF14111"/>
    </source>
</evidence>
<dbReference type="PANTHER" id="PTHR31286">
    <property type="entry name" value="GLYCINE-RICH CELL WALL STRUCTURAL PROTEIN 1.8-LIKE"/>
    <property type="match status" value="1"/>
</dbReference>
<keyword evidence="4" id="KW-1185">Reference proteome</keyword>
<organism evidence="3 4">
    <name type="scientific">Cephalotus follicularis</name>
    <name type="common">Albany pitcher plant</name>
    <dbReference type="NCBI Taxonomy" id="3775"/>
    <lineage>
        <taxon>Eukaryota</taxon>
        <taxon>Viridiplantae</taxon>
        <taxon>Streptophyta</taxon>
        <taxon>Embryophyta</taxon>
        <taxon>Tracheophyta</taxon>
        <taxon>Spermatophyta</taxon>
        <taxon>Magnoliopsida</taxon>
        <taxon>eudicotyledons</taxon>
        <taxon>Gunneridae</taxon>
        <taxon>Pentapetalae</taxon>
        <taxon>rosids</taxon>
        <taxon>fabids</taxon>
        <taxon>Oxalidales</taxon>
        <taxon>Cephalotaceae</taxon>
        <taxon>Cephalotus</taxon>
    </lineage>
</organism>
<reference evidence="4" key="1">
    <citation type="submission" date="2016-04" db="EMBL/GenBank/DDBJ databases">
        <title>Cephalotus genome sequencing.</title>
        <authorList>
            <person name="Fukushima K."/>
            <person name="Hasebe M."/>
            <person name="Fang X."/>
        </authorList>
    </citation>
    <scope>NUCLEOTIDE SEQUENCE [LARGE SCALE GENOMIC DNA]</scope>
    <source>
        <strain evidence="4">cv. St1</strain>
    </source>
</reference>
<dbReference type="InterPro" id="IPR040256">
    <property type="entry name" value="At4g02000-like"/>
</dbReference>
<evidence type="ECO:0000313" key="3">
    <source>
        <dbReference type="EMBL" id="GAV63770.1"/>
    </source>
</evidence>
<name>A0A1Q3B750_CEPFO</name>
<proteinExistence type="predicted"/>
<dbReference type="Proteomes" id="UP000187406">
    <property type="component" value="Unassembled WGS sequence"/>
</dbReference>
<dbReference type="EMBL" id="BDDD01000320">
    <property type="protein sequence ID" value="GAV63770.1"/>
    <property type="molecule type" value="Genomic_DNA"/>
</dbReference>
<sequence length="321" mass="35667">DGVCIVEPPAEVFEIGVKRWSNTLVGYFVGKRIPFKVVKEQLEKKWRKWGAIQVVTADNGNFLFKFDNNTSCDQVLSNGPWEVWGAYLALKRWEEGMFLCKDSFTSIPVWVKLANVPSELWTRPGLSYIASALGVPFCMDAVTSAGNRLSFARVCVEMKASSSFPNSFKVRRRNGTLLEVMVQYVWKPSVCSVCRVFDHSSKQCHLVERKEVTEQVDNGPGGSCEVVPREISTHIPGDGQALKADKENHEIEQSEGYPLRVEEPAVAPQGFPNPIVGKVNPTTPLKNLSEAVLSPRSASPDPDSHSFSPIVGSGKRRKKKK</sequence>
<feature type="region of interest" description="Disordered" evidence="1">
    <location>
        <begin position="267"/>
        <end position="321"/>
    </location>
</feature>
<dbReference type="InParanoid" id="A0A1Q3B750"/>
<dbReference type="Pfam" id="PF14111">
    <property type="entry name" value="DUF4283"/>
    <property type="match status" value="1"/>
</dbReference>